<evidence type="ECO:0000313" key="2">
    <source>
        <dbReference type="Proteomes" id="UP000828390"/>
    </source>
</evidence>
<gene>
    <name evidence="1" type="ORF">DPMN_144965</name>
</gene>
<proteinExistence type="predicted"/>
<comment type="caution">
    <text evidence="1">The sequence shown here is derived from an EMBL/GenBank/DDBJ whole genome shotgun (WGS) entry which is preliminary data.</text>
</comment>
<evidence type="ECO:0000313" key="1">
    <source>
        <dbReference type="EMBL" id="KAH3791479.1"/>
    </source>
</evidence>
<reference evidence="1" key="1">
    <citation type="journal article" date="2019" name="bioRxiv">
        <title>The Genome of the Zebra Mussel, Dreissena polymorpha: A Resource for Invasive Species Research.</title>
        <authorList>
            <person name="McCartney M.A."/>
            <person name="Auch B."/>
            <person name="Kono T."/>
            <person name="Mallez S."/>
            <person name="Zhang Y."/>
            <person name="Obille A."/>
            <person name="Becker A."/>
            <person name="Abrahante J.E."/>
            <person name="Garbe J."/>
            <person name="Badalamenti J.P."/>
            <person name="Herman A."/>
            <person name="Mangelson H."/>
            <person name="Liachko I."/>
            <person name="Sullivan S."/>
            <person name="Sone E.D."/>
            <person name="Koren S."/>
            <person name="Silverstein K.A.T."/>
            <person name="Beckman K.B."/>
            <person name="Gohl D.M."/>
        </authorList>
    </citation>
    <scope>NUCLEOTIDE SEQUENCE</scope>
    <source>
        <strain evidence="1">Duluth1</strain>
        <tissue evidence="1">Whole animal</tissue>
    </source>
</reference>
<reference evidence="1" key="2">
    <citation type="submission" date="2020-11" db="EMBL/GenBank/DDBJ databases">
        <authorList>
            <person name="McCartney M.A."/>
            <person name="Auch B."/>
            <person name="Kono T."/>
            <person name="Mallez S."/>
            <person name="Becker A."/>
            <person name="Gohl D.M."/>
            <person name="Silverstein K.A.T."/>
            <person name="Koren S."/>
            <person name="Bechman K.B."/>
            <person name="Herman A."/>
            <person name="Abrahante J.E."/>
            <person name="Garbe J."/>
        </authorList>
    </citation>
    <scope>NUCLEOTIDE SEQUENCE</scope>
    <source>
        <strain evidence="1">Duluth1</strain>
        <tissue evidence="1">Whole animal</tissue>
    </source>
</reference>
<dbReference type="Gene3D" id="2.60.40.60">
    <property type="entry name" value="Cadherins"/>
    <property type="match status" value="1"/>
</dbReference>
<protein>
    <submittedName>
        <fullName evidence="1">Uncharacterized protein</fullName>
    </submittedName>
</protein>
<sequence length="300" mass="32126">MVNTMVNGAEKGYKYRWFELNQCVKVPDFKQDEGNPGTSGRVHCLRWHRHCHVPETSTFGDPIVTLAATPTASGATINYAFTAAGNPDSVGDIGMTTGEITLATPKSIDYETTTSIIQNVYGQVCCVLLTELQQCGSGSLQQFGSGSLQQYGMCVADGATDQFGNEFGSGSLQQFGQVCLQSGSLQQYGSGSVRLQQYGSGSLQQYGVCVADGAAAVRGSGSLQQYGSGSLQQHFFHLSGYLCHGNLQQRCMQRCGDAEMQRCGDAEMRRCGNAESVCGDAESVCGNAEMRRVSSRARLM</sequence>
<organism evidence="1 2">
    <name type="scientific">Dreissena polymorpha</name>
    <name type="common">Zebra mussel</name>
    <name type="synonym">Mytilus polymorpha</name>
    <dbReference type="NCBI Taxonomy" id="45954"/>
    <lineage>
        <taxon>Eukaryota</taxon>
        <taxon>Metazoa</taxon>
        <taxon>Spiralia</taxon>
        <taxon>Lophotrochozoa</taxon>
        <taxon>Mollusca</taxon>
        <taxon>Bivalvia</taxon>
        <taxon>Autobranchia</taxon>
        <taxon>Heteroconchia</taxon>
        <taxon>Euheterodonta</taxon>
        <taxon>Imparidentia</taxon>
        <taxon>Neoheterodontei</taxon>
        <taxon>Myida</taxon>
        <taxon>Dreissenoidea</taxon>
        <taxon>Dreissenidae</taxon>
        <taxon>Dreissena</taxon>
    </lineage>
</organism>
<dbReference type="EMBL" id="JAIWYP010000007">
    <property type="protein sequence ID" value="KAH3791479.1"/>
    <property type="molecule type" value="Genomic_DNA"/>
</dbReference>
<dbReference type="AlphaFoldDB" id="A0A9D4J0J3"/>
<dbReference type="Proteomes" id="UP000828390">
    <property type="component" value="Unassembled WGS sequence"/>
</dbReference>
<keyword evidence="2" id="KW-1185">Reference proteome</keyword>
<accession>A0A9D4J0J3</accession>
<name>A0A9D4J0J3_DREPO</name>